<evidence type="ECO:0000256" key="1">
    <source>
        <dbReference type="PROSITE-ProRule" id="PRU00723"/>
    </source>
</evidence>
<dbReference type="Proteomes" id="UP000242877">
    <property type="component" value="Unassembled WGS sequence"/>
</dbReference>
<evidence type="ECO:0000256" key="2">
    <source>
        <dbReference type="SAM" id="MobiDB-lite"/>
    </source>
</evidence>
<feature type="compositionally biased region" description="Basic and acidic residues" evidence="2">
    <location>
        <begin position="360"/>
        <end position="382"/>
    </location>
</feature>
<evidence type="ECO:0000259" key="3">
    <source>
        <dbReference type="PROSITE" id="PS50103"/>
    </source>
</evidence>
<feature type="region of interest" description="Disordered" evidence="2">
    <location>
        <begin position="124"/>
        <end position="168"/>
    </location>
</feature>
<comment type="caution">
    <text evidence="4">The sequence shown here is derived from an EMBL/GenBank/DDBJ whole genome shotgun (WGS) entry which is preliminary data.</text>
</comment>
<name>A0A167VIN4_9EURO</name>
<feature type="compositionally biased region" description="Low complexity" evidence="2">
    <location>
        <begin position="436"/>
        <end position="449"/>
    </location>
</feature>
<evidence type="ECO:0000313" key="4">
    <source>
        <dbReference type="EMBL" id="KZZ87581.1"/>
    </source>
</evidence>
<feature type="compositionally biased region" description="Low complexity" evidence="2">
    <location>
        <begin position="487"/>
        <end position="512"/>
    </location>
</feature>
<organism evidence="4 5">
    <name type="scientific">Ascosphaera apis ARSEF 7405</name>
    <dbReference type="NCBI Taxonomy" id="392613"/>
    <lineage>
        <taxon>Eukaryota</taxon>
        <taxon>Fungi</taxon>
        <taxon>Dikarya</taxon>
        <taxon>Ascomycota</taxon>
        <taxon>Pezizomycotina</taxon>
        <taxon>Eurotiomycetes</taxon>
        <taxon>Eurotiomycetidae</taxon>
        <taxon>Onygenales</taxon>
        <taxon>Ascosphaeraceae</taxon>
        <taxon>Ascosphaera</taxon>
    </lineage>
</organism>
<dbReference type="EMBL" id="AZGZ01000032">
    <property type="protein sequence ID" value="KZZ87581.1"/>
    <property type="molecule type" value="Genomic_DNA"/>
</dbReference>
<keyword evidence="5" id="KW-1185">Reference proteome</keyword>
<dbReference type="AlphaFoldDB" id="A0A167VIN4"/>
<feature type="region of interest" description="Disordered" evidence="2">
    <location>
        <begin position="360"/>
        <end position="399"/>
    </location>
</feature>
<proteinExistence type="predicted"/>
<protein>
    <submittedName>
        <fullName evidence="4">Zinc finger, CCCH-type</fullName>
    </submittedName>
</protein>
<feature type="compositionally biased region" description="Basic and acidic residues" evidence="2">
    <location>
        <begin position="153"/>
        <end position="164"/>
    </location>
</feature>
<dbReference type="VEuPathDB" id="FungiDB:AAP_05492"/>
<feature type="compositionally biased region" description="Basic and acidic residues" evidence="2">
    <location>
        <begin position="569"/>
        <end position="581"/>
    </location>
</feature>
<feature type="region of interest" description="Disordered" evidence="2">
    <location>
        <begin position="483"/>
        <end position="581"/>
    </location>
</feature>
<dbReference type="InterPro" id="IPR000571">
    <property type="entry name" value="Znf_CCCH"/>
</dbReference>
<feature type="compositionally biased region" description="Polar residues" evidence="2">
    <location>
        <begin position="420"/>
        <end position="435"/>
    </location>
</feature>
<dbReference type="GO" id="GO:0008270">
    <property type="term" value="F:zinc ion binding"/>
    <property type="evidence" value="ECO:0007669"/>
    <property type="project" value="UniProtKB-KW"/>
</dbReference>
<feature type="domain" description="C3H1-type" evidence="3">
    <location>
        <begin position="330"/>
        <end position="354"/>
    </location>
</feature>
<evidence type="ECO:0000313" key="5">
    <source>
        <dbReference type="Proteomes" id="UP000242877"/>
    </source>
</evidence>
<feature type="zinc finger region" description="C3H1-type" evidence="1">
    <location>
        <begin position="330"/>
        <end position="354"/>
    </location>
</feature>
<feature type="compositionally biased region" description="Low complexity" evidence="2">
    <location>
        <begin position="538"/>
        <end position="550"/>
    </location>
</feature>
<sequence length="581" mass="65567">MRLWDAVTHVWPNLHGDDPLGDPNLVAESLEGDYVDFWSPNFVREVYNANLKASQGVRDAYARVDAIYHRACITHIIEGLNKHRRSHLKAIGKETSTEELQCGFCLLWLLLNGHTIPPISESQNLEVQQKPDEPVALSQPRPGTEQPQAAQAVHHEQNDAHVPDDDAIPEPYAQAASLSRPLQSQATTRPEHSWSALIPSGLNQYEQYLKTLPVPAPTASPMDSVRDCFGLWDWKTEDIERLLELRGHHALTVMKYLGREVPKWANTAREEFEKYCDERNLICRNNHYQDVTLSANGIPTHIMICKYERSFSNGCRKADCHFSHTLGAHICKHWLSGAEGCAMREKCPFSHNPFEAVVRGKEPDIPGHPKNCKDESARRESKVSLQIENAGPGPVPDYYPEFSQQLLTNITHLFTGGHITDSSRPTTAQTDYTSMTASTRDTTAPTTPRHNGNLQLSQTAIEKGKYVPGVLNAPTEPAADRIRRLRQQQQQQQQQRQFQGQSQGQVQGQGQRVHSWLPRFQLRTRYEDSRTEAPVAESSRSAARRAQAQQGHESEEKDLDTAFPCLNSKVEKNTRKGERNN</sequence>
<gene>
    <name evidence="4" type="ORF">AAP_05492</name>
</gene>
<accession>A0A167VIN4</accession>
<keyword evidence="1" id="KW-0863">Zinc-finger</keyword>
<keyword evidence="1" id="KW-0862">Zinc</keyword>
<dbReference type="OrthoDB" id="10617977at2759"/>
<feature type="region of interest" description="Disordered" evidence="2">
    <location>
        <begin position="418"/>
        <end position="452"/>
    </location>
</feature>
<dbReference type="PROSITE" id="PS50103">
    <property type="entry name" value="ZF_C3H1"/>
    <property type="match status" value="1"/>
</dbReference>
<reference evidence="4 5" key="1">
    <citation type="journal article" date="2016" name="Genome Biol. Evol.">
        <title>Divergent and convergent evolution of fungal pathogenicity.</title>
        <authorList>
            <person name="Shang Y."/>
            <person name="Xiao G."/>
            <person name="Zheng P."/>
            <person name="Cen K."/>
            <person name="Zhan S."/>
            <person name="Wang C."/>
        </authorList>
    </citation>
    <scope>NUCLEOTIDE SEQUENCE [LARGE SCALE GENOMIC DNA]</scope>
    <source>
        <strain evidence="4 5">ARSEF 7405</strain>
    </source>
</reference>
<keyword evidence="1" id="KW-0479">Metal-binding</keyword>